<sequence length="185" mass="17444">MRGSTTTAVSAASLILGAVVLAVVVAPGTYGSFSSATSVSPATVTIGTPSLAITAGTPVTPAGVYPGGPADLIAVRTVTNGGAVGLRLGAAVALAGPSSSNLGGNVVVSFATQTSATCAATPPASGLWTWSLAGGLTSPTTAPTLASGASATLCVWQSLPATAPNGTFAASASPTLTLTGSQTSP</sequence>
<dbReference type="RefSeq" id="WP_045247177.1">
    <property type="nucleotide sequence ID" value="NZ_JYIY01000069.1"/>
</dbReference>
<reference evidence="1 2" key="1">
    <citation type="submission" date="2015-02" db="EMBL/GenBank/DDBJ databases">
        <title>Draft genome sequences of ten Microbacterium spp. with emphasis on heavy metal contaminated environments.</title>
        <authorList>
            <person name="Corretto E."/>
        </authorList>
    </citation>
    <scope>NUCLEOTIDE SEQUENCE [LARGE SCALE GENOMIC DNA]</scope>
    <source>
        <strain evidence="1 2">DSM 18659</strain>
    </source>
</reference>
<proteinExistence type="predicted"/>
<evidence type="ECO:0000313" key="1">
    <source>
        <dbReference type="EMBL" id="KJL37130.1"/>
    </source>
</evidence>
<dbReference type="OrthoDB" id="5149650at2"/>
<name>A0A0F0LXV4_9MICO</name>
<gene>
    <name evidence="1" type="ORF">RR49_01243</name>
</gene>
<protein>
    <submittedName>
        <fullName evidence="1">Uncharacterized protein</fullName>
    </submittedName>
</protein>
<dbReference type="EMBL" id="JYIY01000069">
    <property type="protein sequence ID" value="KJL37130.1"/>
    <property type="molecule type" value="Genomic_DNA"/>
</dbReference>
<dbReference type="AlphaFoldDB" id="A0A0F0LXV4"/>
<evidence type="ECO:0000313" key="2">
    <source>
        <dbReference type="Proteomes" id="UP000033451"/>
    </source>
</evidence>
<comment type="caution">
    <text evidence="1">The sequence shown here is derived from an EMBL/GenBank/DDBJ whole genome shotgun (WGS) entry which is preliminary data.</text>
</comment>
<organism evidence="1 2">
    <name type="scientific">Microbacterium ginsengisoli</name>
    <dbReference type="NCBI Taxonomy" id="400772"/>
    <lineage>
        <taxon>Bacteria</taxon>
        <taxon>Bacillati</taxon>
        <taxon>Actinomycetota</taxon>
        <taxon>Actinomycetes</taxon>
        <taxon>Micrococcales</taxon>
        <taxon>Microbacteriaceae</taxon>
        <taxon>Microbacterium</taxon>
    </lineage>
</organism>
<keyword evidence="2" id="KW-1185">Reference proteome</keyword>
<dbReference type="Proteomes" id="UP000033451">
    <property type="component" value="Unassembled WGS sequence"/>
</dbReference>
<dbReference type="PATRIC" id="fig|400772.4.peg.1266"/>
<dbReference type="STRING" id="400772.RR49_01243"/>
<accession>A0A0F0LXV4</accession>